<evidence type="ECO:0000256" key="1">
    <source>
        <dbReference type="ARBA" id="ARBA00022448"/>
    </source>
</evidence>
<dbReference type="InterPro" id="IPR009056">
    <property type="entry name" value="Cyt_c-like_dom"/>
</dbReference>
<dbReference type="GO" id="GO:0009055">
    <property type="term" value="F:electron transfer activity"/>
    <property type="evidence" value="ECO:0007669"/>
    <property type="project" value="InterPro"/>
</dbReference>
<dbReference type="SUPFAM" id="SSF46626">
    <property type="entry name" value="Cytochrome c"/>
    <property type="match status" value="1"/>
</dbReference>
<sequence>MPHVSRAGIPAILLSLFAFSALNLPAAAQEGDAAAGKKVFGKCQACHQLGESARNTVGPQLNGLARRAVGSVQGYRYSKALAAAGGRWTDTRLAAFLAAPRTAVPGTKMAFAGLRNADDIRNLIAYLSGFEASGAQVN</sequence>
<dbReference type="Pfam" id="PF00034">
    <property type="entry name" value="Cytochrom_C"/>
    <property type="match status" value="1"/>
</dbReference>
<dbReference type="GO" id="GO:0046872">
    <property type="term" value="F:metal ion binding"/>
    <property type="evidence" value="ECO:0007669"/>
    <property type="project" value="UniProtKB-KW"/>
</dbReference>
<evidence type="ECO:0000313" key="9">
    <source>
        <dbReference type="EMBL" id="QDL90743.1"/>
    </source>
</evidence>
<feature type="signal peptide" evidence="7">
    <location>
        <begin position="1"/>
        <end position="20"/>
    </location>
</feature>
<keyword evidence="10" id="KW-1185">Reference proteome</keyword>
<evidence type="ECO:0000256" key="3">
    <source>
        <dbReference type="ARBA" id="ARBA00022723"/>
    </source>
</evidence>
<dbReference type="KEGG" id="ppru:FDP22_02425"/>
<dbReference type="PROSITE" id="PS51007">
    <property type="entry name" value="CYTC"/>
    <property type="match status" value="1"/>
</dbReference>
<keyword evidence="2 6" id="KW-0349">Heme</keyword>
<accession>A0A5B8FXC3</accession>
<evidence type="ECO:0000256" key="6">
    <source>
        <dbReference type="PROSITE-ProRule" id="PRU00433"/>
    </source>
</evidence>
<dbReference type="Proteomes" id="UP000305888">
    <property type="component" value="Chromosome"/>
</dbReference>
<organism evidence="9 10">
    <name type="scientific">Paroceanicella profunda</name>
    <dbReference type="NCBI Taxonomy" id="2579971"/>
    <lineage>
        <taxon>Bacteria</taxon>
        <taxon>Pseudomonadati</taxon>
        <taxon>Pseudomonadota</taxon>
        <taxon>Alphaproteobacteria</taxon>
        <taxon>Rhodobacterales</taxon>
        <taxon>Paracoccaceae</taxon>
        <taxon>Paroceanicella</taxon>
    </lineage>
</organism>
<dbReference type="InterPro" id="IPR036909">
    <property type="entry name" value="Cyt_c-like_dom_sf"/>
</dbReference>
<dbReference type="EMBL" id="CP040818">
    <property type="protein sequence ID" value="QDL90743.1"/>
    <property type="molecule type" value="Genomic_DNA"/>
</dbReference>
<evidence type="ECO:0000256" key="4">
    <source>
        <dbReference type="ARBA" id="ARBA00022982"/>
    </source>
</evidence>
<keyword evidence="4" id="KW-0249">Electron transport</keyword>
<feature type="domain" description="Cytochrome c" evidence="8">
    <location>
        <begin position="31"/>
        <end position="131"/>
    </location>
</feature>
<feature type="chain" id="PRO_5022971311" evidence="7">
    <location>
        <begin position="21"/>
        <end position="138"/>
    </location>
</feature>
<dbReference type="Gene3D" id="1.10.760.10">
    <property type="entry name" value="Cytochrome c-like domain"/>
    <property type="match status" value="1"/>
</dbReference>
<keyword evidence="1" id="KW-0813">Transport</keyword>
<dbReference type="GO" id="GO:0020037">
    <property type="term" value="F:heme binding"/>
    <property type="evidence" value="ECO:0007669"/>
    <property type="project" value="InterPro"/>
</dbReference>
<protein>
    <submittedName>
        <fullName evidence="9">C-type cytochrome</fullName>
    </submittedName>
</protein>
<evidence type="ECO:0000256" key="2">
    <source>
        <dbReference type="ARBA" id="ARBA00022617"/>
    </source>
</evidence>
<reference evidence="9 10" key="1">
    <citation type="submission" date="2019-06" db="EMBL/GenBank/DDBJ databases">
        <title>Genome sequence of Rhodobacteraceae bacterium D4M1.</title>
        <authorList>
            <person name="Cao J."/>
        </authorList>
    </citation>
    <scope>NUCLEOTIDE SEQUENCE [LARGE SCALE GENOMIC DNA]</scope>
    <source>
        <strain evidence="9 10">D4M1</strain>
    </source>
</reference>
<keyword evidence="3 6" id="KW-0479">Metal-binding</keyword>
<dbReference type="InterPro" id="IPR002327">
    <property type="entry name" value="Cyt_c_1A/1B"/>
</dbReference>
<name>A0A5B8FXC3_9RHOB</name>
<dbReference type="RefSeq" id="WP_138576528.1">
    <property type="nucleotide sequence ID" value="NZ_CP040818.1"/>
</dbReference>
<dbReference type="PRINTS" id="PR00604">
    <property type="entry name" value="CYTCHRMECIAB"/>
</dbReference>
<proteinExistence type="predicted"/>
<evidence type="ECO:0000256" key="5">
    <source>
        <dbReference type="ARBA" id="ARBA00023004"/>
    </source>
</evidence>
<keyword evidence="7" id="KW-0732">Signal</keyword>
<gene>
    <name evidence="9" type="ORF">FDP22_02425</name>
</gene>
<dbReference type="OrthoDB" id="9805828at2"/>
<evidence type="ECO:0000256" key="7">
    <source>
        <dbReference type="SAM" id="SignalP"/>
    </source>
</evidence>
<evidence type="ECO:0000259" key="8">
    <source>
        <dbReference type="PROSITE" id="PS51007"/>
    </source>
</evidence>
<keyword evidence="5 6" id="KW-0408">Iron</keyword>
<dbReference type="PANTHER" id="PTHR11961">
    <property type="entry name" value="CYTOCHROME C"/>
    <property type="match status" value="1"/>
</dbReference>
<evidence type="ECO:0000313" key="10">
    <source>
        <dbReference type="Proteomes" id="UP000305888"/>
    </source>
</evidence>
<dbReference type="AlphaFoldDB" id="A0A5B8FXC3"/>